<name>A0A2P8H3D8_9BACL</name>
<accession>A0A2P8H3D8</accession>
<sequence length="320" mass="36082">MEIFPGVHRIEVHYHNRYLFQHILVGTDNLLFIDSGVAATPMEAIGPYVDKEKIVEEQSPFLLVTHGDSDHSGGNAALKTLFPKLKIMAHRFDSENIEDPNQLLKNRYNELEHLGLAYSEEKNKQSLKNMGEKCSVDIALAGEESFRLSADWKVQLQHSPGHTKGHMMVYDPKNRMAIVADAILGKGVPAREGGLALCPTNRYPGMYLETITEIEALDIDHLLTSHFPLISGKEEIARFVAESREFVAMVDAYILNEVEKEGSVSVRSLIDHVGKKLGDWPEEKNFDLFYCLQGGLEELARQGMVKPVENGQEIVWQRRD</sequence>
<keyword evidence="2" id="KW-0378">Hydrolase</keyword>
<dbReference type="AlphaFoldDB" id="A0A2P8H3D8"/>
<dbReference type="RefSeq" id="WP_106532943.1">
    <property type="nucleotide sequence ID" value="NZ_PYAT01000004.1"/>
</dbReference>
<evidence type="ECO:0000259" key="1">
    <source>
        <dbReference type="SMART" id="SM00849"/>
    </source>
</evidence>
<dbReference type="InterPro" id="IPR036866">
    <property type="entry name" value="RibonucZ/Hydroxyglut_hydro"/>
</dbReference>
<organism evidence="2 3">
    <name type="scientific">Planomicrobium soli</name>
    <dbReference type="NCBI Taxonomy" id="1176648"/>
    <lineage>
        <taxon>Bacteria</taxon>
        <taxon>Bacillati</taxon>
        <taxon>Bacillota</taxon>
        <taxon>Bacilli</taxon>
        <taxon>Bacillales</taxon>
        <taxon>Caryophanaceae</taxon>
        <taxon>Planomicrobium</taxon>
    </lineage>
</organism>
<dbReference type="InterPro" id="IPR050855">
    <property type="entry name" value="NDM-1-like"/>
</dbReference>
<evidence type="ECO:0000313" key="3">
    <source>
        <dbReference type="Proteomes" id="UP000242682"/>
    </source>
</evidence>
<dbReference type="EMBL" id="PYAT01000004">
    <property type="protein sequence ID" value="PSL40727.1"/>
    <property type="molecule type" value="Genomic_DNA"/>
</dbReference>
<dbReference type="SUPFAM" id="SSF56281">
    <property type="entry name" value="Metallo-hydrolase/oxidoreductase"/>
    <property type="match status" value="1"/>
</dbReference>
<gene>
    <name evidence="2" type="ORF">B0H99_104189</name>
</gene>
<dbReference type="SMART" id="SM00849">
    <property type="entry name" value="Lactamase_B"/>
    <property type="match status" value="1"/>
</dbReference>
<reference evidence="2 3" key="1">
    <citation type="submission" date="2018-03" db="EMBL/GenBank/DDBJ databases">
        <title>Genomic Encyclopedia of Type Strains, Phase III (KMG-III): the genomes of soil and plant-associated and newly described type strains.</title>
        <authorList>
            <person name="Whitman W."/>
        </authorList>
    </citation>
    <scope>NUCLEOTIDE SEQUENCE [LARGE SCALE GENOMIC DNA]</scope>
    <source>
        <strain evidence="2 3">CGMCC 1.12259</strain>
    </source>
</reference>
<proteinExistence type="predicted"/>
<dbReference type="PANTHER" id="PTHR42951">
    <property type="entry name" value="METALLO-BETA-LACTAMASE DOMAIN-CONTAINING"/>
    <property type="match status" value="1"/>
</dbReference>
<dbReference type="Gene3D" id="3.60.15.10">
    <property type="entry name" value="Ribonuclease Z/Hydroxyacylglutathione hydrolase-like"/>
    <property type="match status" value="1"/>
</dbReference>
<keyword evidence="3" id="KW-1185">Reference proteome</keyword>
<feature type="domain" description="Metallo-beta-lactamase" evidence="1">
    <location>
        <begin position="18"/>
        <end position="226"/>
    </location>
</feature>
<dbReference type="Proteomes" id="UP000242682">
    <property type="component" value="Unassembled WGS sequence"/>
</dbReference>
<dbReference type="OrthoDB" id="9802248at2"/>
<comment type="caution">
    <text evidence="2">The sequence shown here is derived from an EMBL/GenBank/DDBJ whole genome shotgun (WGS) entry which is preliminary data.</text>
</comment>
<dbReference type="InterPro" id="IPR001279">
    <property type="entry name" value="Metallo-B-lactamas"/>
</dbReference>
<evidence type="ECO:0000313" key="2">
    <source>
        <dbReference type="EMBL" id="PSL40727.1"/>
    </source>
</evidence>
<dbReference type="GO" id="GO:0016787">
    <property type="term" value="F:hydrolase activity"/>
    <property type="evidence" value="ECO:0007669"/>
    <property type="project" value="UniProtKB-KW"/>
</dbReference>
<protein>
    <submittedName>
        <fullName evidence="2">Glyoxylase-like metal-dependent hydrolase (Beta-lactamase superfamily II)</fullName>
    </submittedName>
</protein>
<dbReference type="Pfam" id="PF00753">
    <property type="entry name" value="Lactamase_B"/>
    <property type="match status" value="1"/>
</dbReference>